<gene>
    <name evidence="1" type="ORF">GBF38_012256</name>
</gene>
<accession>A0ACB7EM83</accession>
<dbReference type="Proteomes" id="UP000805704">
    <property type="component" value="Chromosome 6"/>
</dbReference>
<name>A0ACB7EM83_NIBAL</name>
<evidence type="ECO:0000313" key="1">
    <source>
        <dbReference type="EMBL" id="KAG8001956.1"/>
    </source>
</evidence>
<keyword evidence="2" id="KW-1185">Reference proteome</keyword>
<organism evidence="1 2">
    <name type="scientific">Nibea albiflora</name>
    <name type="common">Yellow drum</name>
    <name type="synonym">Corvina albiflora</name>
    <dbReference type="NCBI Taxonomy" id="240163"/>
    <lineage>
        <taxon>Eukaryota</taxon>
        <taxon>Metazoa</taxon>
        <taxon>Chordata</taxon>
        <taxon>Craniata</taxon>
        <taxon>Vertebrata</taxon>
        <taxon>Euteleostomi</taxon>
        <taxon>Actinopterygii</taxon>
        <taxon>Neopterygii</taxon>
        <taxon>Teleostei</taxon>
        <taxon>Neoteleostei</taxon>
        <taxon>Acanthomorphata</taxon>
        <taxon>Eupercaria</taxon>
        <taxon>Sciaenidae</taxon>
        <taxon>Nibea</taxon>
    </lineage>
</organism>
<protein>
    <submittedName>
        <fullName evidence="1">Uncharacterized protein</fullName>
    </submittedName>
</protein>
<sequence>MPDKAACVGGNYTHRKCCRFITVFYPSTALPVSYLWRGELKNLGDLSVCFTVQDDVKRYHRYCNHSGGQAKVERGRPRRSEEEDDNSPHRREQQQHLEIKAIVIQRAWRASTSRRGSWQGQDKNHPGHHLCETVPSESLRDPVMTSNISPLRPRPHTQISPRSIDHEEAKQKGVMSGSMTVKLEAPP</sequence>
<comment type="caution">
    <text evidence="1">The sequence shown here is derived from an EMBL/GenBank/DDBJ whole genome shotgun (WGS) entry which is preliminary data.</text>
</comment>
<reference evidence="1" key="1">
    <citation type="submission" date="2020-04" db="EMBL/GenBank/DDBJ databases">
        <title>A chromosome-scale assembly and high-density genetic map of the yellow drum (Nibea albiflora) genome.</title>
        <authorList>
            <person name="Xu D."/>
            <person name="Zhang W."/>
            <person name="Chen R."/>
            <person name="Tan P."/>
            <person name="Wang L."/>
            <person name="Song H."/>
            <person name="Tian L."/>
            <person name="Zhu Q."/>
            <person name="Wang B."/>
        </authorList>
    </citation>
    <scope>NUCLEOTIDE SEQUENCE</scope>
    <source>
        <strain evidence="1">ZJHYS-2018</strain>
    </source>
</reference>
<dbReference type="EMBL" id="CM024794">
    <property type="protein sequence ID" value="KAG8001956.1"/>
    <property type="molecule type" value="Genomic_DNA"/>
</dbReference>
<evidence type="ECO:0000313" key="2">
    <source>
        <dbReference type="Proteomes" id="UP000805704"/>
    </source>
</evidence>
<proteinExistence type="predicted"/>